<accession>A0A9E7PQ50</accession>
<protein>
    <submittedName>
        <fullName evidence="1">DUF2111 domain-containing protein</fullName>
    </submittedName>
</protein>
<dbReference type="KEGG" id="mend:L6E24_02155"/>
<evidence type="ECO:0000313" key="1">
    <source>
        <dbReference type="EMBL" id="UUX92951.1"/>
    </source>
</evidence>
<reference evidence="1" key="1">
    <citation type="submission" date="2022-04" db="EMBL/GenBank/DDBJ databases">
        <title>Complete genome of Methanoplanus endosymbiosus DSM 3599.</title>
        <authorList>
            <person name="Chen S.-C."/>
            <person name="You Y.-T."/>
            <person name="Zhou Y.-Z."/>
            <person name="Lai M.-C."/>
        </authorList>
    </citation>
    <scope>NUCLEOTIDE SEQUENCE</scope>
    <source>
        <strain evidence="1">DSM 3599</strain>
    </source>
</reference>
<dbReference type="Proteomes" id="UP001060368">
    <property type="component" value="Chromosome"/>
</dbReference>
<dbReference type="AlphaFoldDB" id="A0A9E7PQ50"/>
<name>A0A9E7PQ50_9EURY</name>
<dbReference type="GeneID" id="74306460"/>
<keyword evidence="2" id="KW-1185">Reference proteome</keyword>
<dbReference type="RefSeq" id="WP_257743094.1">
    <property type="nucleotide sequence ID" value="NZ_CP096115.1"/>
</dbReference>
<evidence type="ECO:0000313" key="2">
    <source>
        <dbReference type="Proteomes" id="UP001060368"/>
    </source>
</evidence>
<organism evidence="1 2">
    <name type="scientific">Methanoplanus endosymbiosus</name>
    <dbReference type="NCBI Taxonomy" id="33865"/>
    <lineage>
        <taxon>Archaea</taxon>
        <taxon>Methanobacteriati</taxon>
        <taxon>Methanobacteriota</taxon>
        <taxon>Stenosarchaea group</taxon>
        <taxon>Methanomicrobia</taxon>
        <taxon>Methanomicrobiales</taxon>
        <taxon>Methanomicrobiaceae</taxon>
        <taxon>Methanoplanus</taxon>
    </lineage>
</organism>
<proteinExistence type="predicted"/>
<dbReference type="InterPro" id="IPR012029">
    <property type="entry name" value="UCP006557"/>
</dbReference>
<dbReference type="Pfam" id="PF09884">
    <property type="entry name" value="DUF2111"/>
    <property type="match status" value="1"/>
</dbReference>
<dbReference type="EMBL" id="CP096115">
    <property type="protein sequence ID" value="UUX92951.1"/>
    <property type="molecule type" value="Genomic_DNA"/>
</dbReference>
<sequence length="139" mass="14824">MNKNRISEDSDSSDILPVAMAVHRITGLPATARSQNKRGVRIEEGNVVDDDYSGPVLEEAIKANSLLKTTPVTGQYKGVPVIVAPVRNGDNEAVAAIGVVDITGIFDLATLMEHQSVILKQVCGMSPCPLPDEQTSAKR</sequence>
<gene>
    <name evidence="1" type="ORF">L6E24_02155</name>
</gene>